<evidence type="ECO:0000256" key="10">
    <source>
        <dbReference type="ARBA" id="ARBA00023065"/>
    </source>
</evidence>
<dbReference type="InterPro" id="IPR006153">
    <property type="entry name" value="Cation/H_exchanger_TM"/>
</dbReference>
<evidence type="ECO:0000256" key="11">
    <source>
        <dbReference type="ARBA" id="ARBA00023136"/>
    </source>
</evidence>
<evidence type="ECO:0000259" key="13">
    <source>
        <dbReference type="PROSITE" id="PS51201"/>
    </source>
</evidence>
<dbReference type="PRINTS" id="PR00335">
    <property type="entry name" value="KUPTAKETRKA"/>
</dbReference>
<keyword evidence="4" id="KW-0050">Antiport</keyword>
<dbReference type="GO" id="GO:0015297">
    <property type="term" value="F:antiporter activity"/>
    <property type="evidence" value="ECO:0007669"/>
    <property type="project" value="UniProtKB-KW"/>
</dbReference>
<dbReference type="Proteomes" id="UP000000602">
    <property type="component" value="Chromosome"/>
</dbReference>
<dbReference type="KEGG" id="dps:DP1913"/>
<sequence>MEHFLLQLFIFLAAASIAVPIAKKLGLGSVLGYLIAGIIIGPFGLSLIGDIEEVMHFTEFGVVMMLFLVGLELKPSLLWQMRIPILGMGGAQVVLSSLAIGGVALFFLPWQQAVAIGLILSLSSTAIVLQTLREKGLMNTSPGKSIFSVLLFQDLAVIPMLAALPLLATVTIHDNKHHASALFNINLLPGYLQISATLLAILSIFFLGKFASRPIFRTIAATRVREVFVAAALALVVGISLLMTVVGLSPALGTFLAGVVLADSEYRHELESDLEPFKGLLLGIFFISIGSSLNFTLIGENILLIALLTIGLISLKWFVLVGTGFIFKMAKKERSFFGIALAQGGEFAFVLFQFTKINGVLPTQTIDPLISAVAISMFLAPLLLLAHDKFVSSNQREEAQRDTDTIDHSGQKVILAGFGRLGTDLGRFLISAGVKPVILDHDAANVDVLRKFGFEVYYGDITRLDLLEAAGAAEAELLIITIGDINKSRNLIELVAKHYPHLKIAVNASDRSSAYELMDLGITQIRRETFGSALALGQDSLEMLGFDPYDTHKLMRIFKKNDEVTMPELYKTHREDQNQYISMYQKQNEDLEELMTLDLDNDMEGFDKAWTSGNPQEYIPSAEQKKQL</sequence>
<evidence type="ECO:0000256" key="12">
    <source>
        <dbReference type="SAM" id="Phobius"/>
    </source>
</evidence>
<dbReference type="InterPro" id="IPR006036">
    <property type="entry name" value="K_uptake_TrkA"/>
</dbReference>
<evidence type="ECO:0000256" key="8">
    <source>
        <dbReference type="ARBA" id="ARBA00022958"/>
    </source>
</evidence>
<feature type="transmembrane region" description="Helical" evidence="12">
    <location>
        <begin position="114"/>
        <end position="133"/>
    </location>
</feature>
<accession>Q6ALY3</accession>
<dbReference type="Pfam" id="PF00999">
    <property type="entry name" value="Na_H_Exchanger"/>
    <property type="match status" value="1"/>
</dbReference>
<dbReference type="Pfam" id="PF02254">
    <property type="entry name" value="TrkA_N"/>
    <property type="match status" value="1"/>
</dbReference>
<keyword evidence="3" id="KW-0813">Transport</keyword>
<dbReference type="GO" id="GO:0015079">
    <property type="term" value="F:potassium ion transmembrane transporter activity"/>
    <property type="evidence" value="ECO:0007669"/>
    <property type="project" value="InterPro"/>
</dbReference>
<comment type="similarity">
    <text evidence="2">Belongs to the monovalent cation:proton antiporter 2 (CPA2) transporter (TC 2.A.37) family.</text>
</comment>
<feature type="transmembrane region" description="Helical" evidence="12">
    <location>
        <begin position="279"/>
        <end position="298"/>
    </location>
</feature>
<dbReference type="GO" id="GO:1902600">
    <property type="term" value="P:proton transmembrane transport"/>
    <property type="evidence" value="ECO:0007669"/>
    <property type="project" value="InterPro"/>
</dbReference>
<feature type="transmembrane region" description="Helical" evidence="12">
    <location>
        <begin position="227"/>
        <end position="245"/>
    </location>
</feature>
<dbReference type="PANTHER" id="PTHR46157">
    <property type="entry name" value="K(+) EFFLUX ANTIPORTER 3, CHLOROPLASTIC"/>
    <property type="match status" value="1"/>
</dbReference>
<feature type="transmembrane region" description="Helical" evidence="12">
    <location>
        <begin position="6"/>
        <end position="23"/>
    </location>
</feature>
<dbReference type="Gene3D" id="1.20.1530.20">
    <property type="match status" value="1"/>
</dbReference>
<feature type="transmembrane region" description="Helical" evidence="12">
    <location>
        <begin position="54"/>
        <end position="73"/>
    </location>
</feature>
<dbReference type="InterPro" id="IPR038770">
    <property type="entry name" value="Na+/solute_symporter_sf"/>
</dbReference>
<dbReference type="EMBL" id="CR522870">
    <property type="protein sequence ID" value="CAG36642.1"/>
    <property type="molecule type" value="Genomic_DNA"/>
</dbReference>
<evidence type="ECO:0000256" key="5">
    <source>
        <dbReference type="ARBA" id="ARBA00022475"/>
    </source>
</evidence>
<feature type="transmembrane region" description="Helical" evidence="12">
    <location>
        <begin position="304"/>
        <end position="327"/>
    </location>
</feature>
<dbReference type="InterPro" id="IPR003148">
    <property type="entry name" value="RCK_N"/>
</dbReference>
<dbReference type="NCBIfam" id="TIGR00932">
    <property type="entry name" value="2a37"/>
    <property type="match status" value="1"/>
</dbReference>
<dbReference type="FunFam" id="3.40.50.720:FF:000036">
    <property type="entry name" value="Glutathione-regulated potassium-efflux system protein KefB"/>
    <property type="match status" value="1"/>
</dbReference>
<dbReference type="STRING" id="177439.DP1913"/>
<dbReference type="eggNOG" id="COG0475">
    <property type="taxonomic scope" value="Bacteria"/>
</dbReference>
<feature type="transmembrane region" description="Helical" evidence="12">
    <location>
        <begin position="188"/>
        <end position="207"/>
    </location>
</feature>
<dbReference type="PROSITE" id="PS51201">
    <property type="entry name" value="RCK_N"/>
    <property type="match status" value="1"/>
</dbReference>
<dbReference type="OrthoDB" id="9781411at2"/>
<feature type="transmembrane region" description="Helical" evidence="12">
    <location>
        <begin position="30"/>
        <end position="48"/>
    </location>
</feature>
<keyword evidence="7 12" id="KW-0812">Transmembrane</keyword>
<feature type="transmembrane region" description="Helical" evidence="12">
    <location>
        <begin position="145"/>
        <end position="168"/>
    </location>
</feature>
<organism evidence="14 15">
    <name type="scientific">Desulfotalea psychrophila (strain LSv54 / DSM 12343)</name>
    <dbReference type="NCBI Taxonomy" id="177439"/>
    <lineage>
        <taxon>Bacteria</taxon>
        <taxon>Pseudomonadati</taxon>
        <taxon>Thermodesulfobacteriota</taxon>
        <taxon>Desulfobulbia</taxon>
        <taxon>Desulfobulbales</taxon>
        <taxon>Desulfocapsaceae</taxon>
        <taxon>Desulfotalea</taxon>
    </lineage>
</organism>
<evidence type="ECO:0000313" key="15">
    <source>
        <dbReference type="Proteomes" id="UP000000602"/>
    </source>
</evidence>
<proteinExistence type="inferred from homology"/>
<evidence type="ECO:0000256" key="4">
    <source>
        <dbReference type="ARBA" id="ARBA00022449"/>
    </source>
</evidence>
<evidence type="ECO:0000256" key="6">
    <source>
        <dbReference type="ARBA" id="ARBA00022538"/>
    </source>
</evidence>
<gene>
    <name evidence="14" type="ordered locus">DP1913</name>
</gene>
<evidence type="ECO:0000256" key="9">
    <source>
        <dbReference type="ARBA" id="ARBA00022989"/>
    </source>
</evidence>
<keyword evidence="6" id="KW-0633">Potassium transport</keyword>
<feature type="domain" description="RCK N-terminal" evidence="13">
    <location>
        <begin position="410"/>
        <end position="529"/>
    </location>
</feature>
<evidence type="ECO:0000256" key="1">
    <source>
        <dbReference type="ARBA" id="ARBA00004127"/>
    </source>
</evidence>
<dbReference type="InterPro" id="IPR004771">
    <property type="entry name" value="K/H_exchanger"/>
</dbReference>
<evidence type="ECO:0000256" key="3">
    <source>
        <dbReference type="ARBA" id="ARBA00022448"/>
    </source>
</evidence>
<keyword evidence="10" id="KW-0406">Ion transport</keyword>
<keyword evidence="5" id="KW-1003">Cell membrane</keyword>
<evidence type="ECO:0000313" key="14">
    <source>
        <dbReference type="EMBL" id="CAG36642.1"/>
    </source>
</evidence>
<dbReference type="AlphaFoldDB" id="Q6ALY3"/>
<keyword evidence="15" id="KW-1185">Reference proteome</keyword>
<dbReference type="GO" id="GO:0012505">
    <property type="term" value="C:endomembrane system"/>
    <property type="evidence" value="ECO:0007669"/>
    <property type="project" value="UniProtKB-SubCell"/>
</dbReference>
<dbReference type="Gene3D" id="3.40.50.720">
    <property type="entry name" value="NAD(P)-binding Rossmann-like Domain"/>
    <property type="match status" value="1"/>
</dbReference>
<evidence type="ECO:0000256" key="7">
    <source>
        <dbReference type="ARBA" id="ARBA00022692"/>
    </source>
</evidence>
<feature type="transmembrane region" description="Helical" evidence="12">
    <location>
        <begin position="85"/>
        <end position="108"/>
    </location>
</feature>
<dbReference type="eggNOG" id="COG1226">
    <property type="taxonomic scope" value="Bacteria"/>
</dbReference>
<name>Q6ALY3_DESPS</name>
<dbReference type="SUPFAM" id="SSF51735">
    <property type="entry name" value="NAD(P)-binding Rossmann-fold domains"/>
    <property type="match status" value="1"/>
</dbReference>
<evidence type="ECO:0000256" key="2">
    <source>
        <dbReference type="ARBA" id="ARBA00005551"/>
    </source>
</evidence>
<protein>
    <submittedName>
        <fullName evidence="14">Probable gluthatione-regulated K+/H+ efflux antiporter</fullName>
    </submittedName>
</protein>
<reference evidence="15" key="1">
    <citation type="journal article" date="2004" name="Environ. Microbiol.">
        <title>The genome of Desulfotalea psychrophila, a sulfate-reducing bacterium from permanently cold Arctic sediments.</title>
        <authorList>
            <person name="Rabus R."/>
            <person name="Ruepp A."/>
            <person name="Frickey T."/>
            <person name="Rattei T."/>
            <person name="Fartmann B."/>
            <person name="Stark M."/>
            <person name="Bauer M."/>
            <person name="Zibat A."/>
            <person name="Lombardot T."/>
            <person name="Becker I."/>
            <person name="Amann J."/>
            <person name="Gellner K."/>
            <person name="Teeling H."/>
            <person name="Leuschner W.D."/>
            <person name="Gloeckner F.-O."/>
            <person name="Lupas A.N."/>
            <person name="Amann R."/>
            <person name="Klenk H.-P."/>
        </authorList>
    </citation>
    <scope>NUCLEOTIDE SEQUENCE [LARGE SCALE GENOMIC DNA]</scope>
    <source>
        <strain evidence="15">DSM 12343 / LSv54</strain>
    </source>
</reference>
<keyword evidence="11 12" id="KW-0472">Membrane</keyword>
<dbReference type="InterPro" id="IPR036291">
    <property type="entry name" value="NAD(P)-bd_dom_sf"/>
</dbReference>
<dbReference type="HOGENOM" id="CLU_005126_9_3_7"/>
<dbReference type="PANTHER" id="PTHR46157:SF4">
    <property type="entry name" value="K(+) EFFLUX ANTIPORTER 3, CHLOROPLASTIC"/>
    <property type="match status" value="1"/>
</dbReference>
<dbReference type="GO" id="GO:0005886">
    <property type="term" value="C:plasma membrane"/>
    <property type="evidence" value="ECO:0007669"/>
    <property type="project" value="InterPro"/>
</dbReference>
<keyword evidence="8" id="KW-0630">Potassium</keyword>
<keyword evidence="9 12" id="KW-1133">Transmembrane helix</keyword>
<dbReference type="RefSeq" id="WP_011189154.1">
    <property type="nucleotide sequence ID" value="NC_006138.1"/>
</dbReference>
<comment type="subcellular location">
    <subcellularLocation>
        <location evidence="1">Endomembrane system</location>
        <topology evidence="1">Multi-pass membrane protein</topology>
    </subcellularLocation>
</comment>